<name>A0A6L2J4R6_TANCI</name>
<organism evidence="2">
    <name type="scientific">Tanacetum cinerariifolium</name>
    <name type="common">Dalmatian daisy</name>
    <name type="synonym">Chrysanthemum cinerariifolium</name>
    <dbReference type="NCBI Taxonomy" id="118510"/>
    <lineage>
        <taxon>Eukaryota</taxon>
        <taxon>Viridiplantae</taxon>
        <taxon>Streptophyta</taxon>
        <taxon>Embryophyta</taxon>
        <taxon>Tracheophyta</taxon>
        <taxon>Spermatophyta</taxon>
        <taxon>Magnoliopsida</taxon>
        <taxon>eudicotyledons</taxon>
        <taxon>Gunneridae</taxon>
        <taxon>Pentapetalae</taxon>
        <taxon>asterids</taxon>
        <taxon>campanulids</taxon>
        <taxon>Asterales</taxon>
        <taxon>Asteraceae</taxon>
        <taxon>Asteroideae</taxon>
        <taxon>Anthemideae</taxon>
        <taxon>Anthemidinae</taxon>
        <taxon>Tanacetum</taxon>
    </lineage>
</organism>
<feature type="region of interest" description="Disordered" evidence="1">
    <location>
        <begin position="136"/>
        <end position="156"/>
    </location>
</feature>
<dbReference type="AlphaFoldDB" id="A0A6L2J4R6"/>
<evidence type="ECO:0000313" key="2">
    <source>
        <dbReference type="EMBL" id="GEU31497.1"/>
    </source>
</evidence>
<evidence type="ECO:0000256" key="1">
    <source>
        <dbReference type="SAM" id="MobiDB-lite"/>
    </source>
</evidence>
<dbReference type="PANTHER" id="PTHR31973">
    <property type="entry name" value="POLYPROTEIN, PUTATIVE-RELATED"/>
    <property type="match status" value="1"/>
</dbReference>
<sequence length="215" mass="24253">MSKDFRAKAKGEREIRDQVLQYSMLRDYVVELQSTNPNTIVKILVKRNTNPSLPARGWCGQAYKDFLWRAASATHVRDFKKCRAKSDLLLNNIYEVFNGKIVKDRDKLVITLLEYTREYCMKRIMNVQGGKNIEASGSASRQAQQTERIVGQDGSDGSGACAVIGLSAAAGKGVANQGSFHSRWPRKEYKQKEVVHKKELPLNLHVNLLPVLKCQ</sequence>
<dbReference type="EMBL" id="BKCJ010000257">
    <property type="protein sequence ID" value="GEU31497.1"/>
    <property type="molecule type" value="Genomic_DNA"/>
</dbReference>
<accession>A0A6L2J4R6</accession>
<reference evidence="2" key="1">
    <citation type="journal article" date="2019" name="Sci. Rep.">
        <title>Draft genome of Tanacetum cinerariifolium, the natural source of mosquito coil.</title>
        <authorList>
            <person name="Yamashiro T."/>
            <person name="Shiraishi A."/>
            <person name="Satake H."/>
            <person name="Nakayama K."/>
        </authorList>
    </citation>
    <scope>NUCLEOTIDE SEQUENCE</scope>
</reference>
<dbReference type="PANTHER" id="PTHR31973:SF190">
    <property type="entry name" value="MULE TRANSPOSASE DOMAIN-CONTAINING PROTEIN"/>
    <property type="match status" value="1"/>
</dbReference>
<proteinExistence type="predicted"/>
<gene>
    <name evidence="2" type="ORF">Tci_003475</name>
</gene>
<protein>
    <submittedName>
        <fullName evidence="2">Uncharacterized protein</fullName>
    </submittedName>
</protein>
<feature type="compositionally biased region" description="Polar residues" evidence="1">
    <location>
        <begin position="136"/>
        <end position="147"/>
    </location>
</feature>
<comment type="caution">
    <text evidence="2">The sequence shown here is derived from an EMBL/GenBank/DDBJ whole genome shotgun (WGS) entry which is preliminary data.</text>
</comment>